<dbReference type="InterPro" id="IPR019734">
    <property type="entry name" value="TPR_rpt"/>
</dbReference>
<dbReference type="AlphaFoldDB" id="A0AAF3FSM4"/>
<feature type="region of interest" description="Disordered" evidence="2">
    <location>
        <begin position="82"/>
        <end position="111"/>
    </location>
</feature>
<evidence type="ECO:0000256" key="2">
    <source>
        <dbReference type="SAM" id="MobiDB-lite"/>
    </source>
</evidence>
<organism evidence="3 4">
    <name type="scientific">Mesorhabditis belari</name>
    <dbReference type="NCBI Taxonomy" id="2138241"/>
    <lineage>
        <taxon>Eukaryota</taxon>
        <taxon>Metazoa</taxon>
        <taxon>Ecdysozoa</taxon>
        <taxon>Nematoda</taxon>
        <taxon>Chromadorea</taxon>
        <taxon>Rhabditida</taxon>
        <taxon>Rhabditina</taxon>
        <taxon>Rhabditomorpha</taxon>
        <taxon>Rhabditoidea</taxon>
        <taxon>Rhabditidae</taxon>
        <taxon>Mesorhabditinae</taxon>
        <taxon>Mesorhabditis</taxon>
    </lineage>
</organism>
<accession>A0AAF3FSM4</accession>
<dbReference type="WBParaSite" id="MBELARI_LOCUS9677">
    <property type="protein sequence ID" value="MBELARI_LOCUS9677"/>
    <property type="gene ID" value="MBELARI_LOCUS9677"/>
</dbReference>
<proteinExistence type="predicted"/>
<evidence type="ECO:0000313" key="4">
    <source>
        <dbReference type="WBParaSite" id="MBELARI_LOCUS9677"/>
    </source>
</evidence>
<dbReference type="InterPro" id="IPR011990">
    <property type="entry name" value="TPR-like_helical_dom_sf"/>
</dbReference>
<dbReference type="Proteomes" id="UP000887575">
    <property type="component" value="Unassembled WGS sequence"/>
</dbReference>
<dbReference type="SMART" id="SM00028">
    <property type="entry name" value="TPR"/>
    <property type="match status" value="8"/>
</dbReference>
<dbReference type="GO" id="GO:0097730">
    <property type="term" value="C:non-motile cilium"/>
    <property type="evidence" value="ECO:0007669"/>
    <property type="project" value="TreeGrafter"/>
</dbReference>
<dbReference type="Gene3D" id="1.25.40.10">
    <property type="entry name" value="Tetratricopeptide repeat domain"/>
    <property type="match status" value="1"/>
</dbReference>
<feature type="repeat" description="TPR" evidence="1">
    <location>
        <begin position="450"/>
        <end position="483"/>
    </location>
</feature>
<name>A0AAF3FSM4_9BILA</name>
<dbReference type="GO" id="GO:0036064">
    <property type="term" value="C:ciliary basal body"/>
    <property type="evidence" value="ECO:0007669"/>
    <property type="project" value="TreeGrafter"/>
</dbReference>
<evidence type="ECO:0000313" key="3">
    <source>
        <dbReference type="Proteomes" id="UP000887575"/>
    </source>
</evidence>
<evidence type="ECO:0000256" key="1">
    <source>
        <dbReference type="PROSITE-ProRule" id="PRU00339"/>
    </source>
</evidence>
<dbReference type="GO" id="GO:1905515">
    <property type="term" value="P:non-motile cilium assembly"/>
    <property type="evidence" value="ECO:0007669"/>
    <property type="project" value="InterPro"/>
</dbReference>
<dbReference type="PANTHER" id="PTHR44177">
    <property type="entry name" value="TETRATRICOPEPTIDE REPEAT PROTEIN 8"/>
    <property type="match status" value="1"/>
</dbReference>
<dbReference type="InterPro" id="IPR028796">
    <property type="entry name" value="BBS8"/>
</dbReference>
<dbReference type="Pfam" id="PF13181">
    <property type="entry name" value="TPR_8"/>
    <property type="match status" value="1"/>
</dbReference>
<dbReference type="PANTHER" id="PTHR44177:SF1">
    <property type="entry name" value="TETRATRICOPEPTIDE REPEAT PROTEIN 8"/>
    <property type="match status" value="1"/>
</dbReference>
<dbReference type="SUPFAM" id="SSF48452">
    <property type="entry name" value="TPR-like"/>
    <property type="match status" value="1"/>
</dbReference>
<feature type="repeat" description="TPR" evidence="1">
    <location>
        <begin position="382"/>
        <end position="415"/>
    </location>
</feature>
<keyword evidence="1" id="KW-0802">TPR repeat</keyword>
<dbReference type="GO" id="GO:0034464">
    <property type="term" value="C:BBSome"/>
    <property type="evidence" value="ECO:0007669"/>
    <property type="project" value="InterPro"/>
</dbReference>
<dbReference type="CDD" id="cd21341">
    <property type="entry name" value="TTC8_N"/>
    <property type="match status" value="1"/>
</dbReference>
<reference evidence="4" key="1">
    <citation type="submission" date="2024-02" db="UniProtKB">
        <authorList>
            <consortium name="WormBaseParasite"/>
        </authorList>
    </citation>
    <scope>IDENTIFICATION</scope>
</reference>
<sequence>MESSKKFDVLFRALKLYNQNEIDKCEEECTKILQKNPLDQAAWTLKLSCLTESLYIDELDNNDVGIAETFLEQNVIAPNARPGTSFNRPLTSARGANPLLRPTTNAGRPLSGVVRPMTTARPGTMDQAVRTSRTAKTARAVTSSSARFVRLGTASMASNPDGPFVNLARLNIEKYAKDAQVNRQLFEYVFYHEGDVKTAHQIAAIATKEAEFNDWYWKNQLGKLGMFQDAEKQFLSSLKTMKMVETYAYLAKIYNRLDQPLVAIKYYEEGLESFKNDITILTGLARVNEQLGKIDESIELYKEILAVQANNVEAIACIATNYFYSDLPEIALRYYRRIMQMGVNNAELFLNVGLCCFFCQQFDLAIACIERAHATATEDIQADVWYNTGHVALSIGDVKMADRCFQLALTADQDHGESLCNLGILRLREGKIDQAKSFFHNAKGKAPHLFEPYFNLAILANQAGQYSEALINVNKSLEIFPEHVHSQTLKRHITILYTML</sequence>
<protein>
    <submittedName>
        <fullName evidence="4">Tetratricopeptide repeat protein 8</fullName>
    </submittedName>
</protein>
<dbReference type="PROSITE" id="PS50005">
    <property type="entry name" value="TPR"/>
    <property type="match status" value="2"/>
</dbReference>
<keyword evidence="3" id="KW-1185">Reference proteome</keyword>